<reference evidence="1" key="1">
    <citation type="submission" date="2013-04" db="EMBL/GenBank/DDBJ databases">
        <authorList>
            <person name="Qu J."/>
            <person name="Murali S.C."/>
            <person name="Bandaranaike D."/>
            <person name="Bellair M."/>
            <person name="Blankenburg K."/>
            <person name="Chao H."/>
            <person name="Dinh H."/>
            <person name="Doddapaneni H."/>
            <person name="Downs B."/>
            <person name="Dugan-Rocha S."/>
            <person name="Elkadiri S."/>
            <person name="Gnanaolivu R.D."/>
            <person name="Hernandez B."/>
            <person name="Javaid M."/>
            <person name="Jayaseelan J.C."/>
            <person name="Lee S."/>
            <person name="Li M."/>
            <person name="Ming W."/>
            <person name="Munidasa M."/>
            <person name="Muniz J."/>
            <person name="Nguyen L."/>
            <person name="Ongeri F."/>
            <person name="Osuji N."/>
            <person name="Pu L.-L."/>
            <person name="Puazo M."/>
            <person name="Qu C."/>
            <person name="Quiroz J."/>
            <person name="Raj R."/>
            <person name="Weissenberger G."/>
            <person name="Xin Y."/>
            <person name="Zou X."/>
            <person name="Han Y."/>
            <person name="Richards S."/>
            <person name="Worley K."/>
            <person name="Muzny D."/>
            <person name="Gibbs R."/>
        </authorList>
    </citation>
    <scope>NUCLEOTIDE SEQUENCE</scope>
    <source>
        <strain evidence="1">Sampled in the wild</strain>
    </source>
</reference>
<evidence type="ECO:0000313" key="2">
    <source>
        <dbReference type="Proteomes" id="UP000792457"/>
    </source>
</evidence>
<proteinExistence type="predicted"/>
<dbReference type="Proteomes" id="UP000792457">
    <property type="component" value="Unassembled WGS sequence"/>
</dbReference>
<keyword evidence="2" id="KW-1185">Reference proteome</keyword>
<organism evidence="1 2">
    <name type="scientific">Ladona fulva</name>
    <name type="common">Scarce chaser dragonfly</name>
    <name type="synonym">Libellula fulva</name>
    <dbReference type="NCBI Taxonomy" id="123851"/>
    <lineage>
        <taxon>Eukaryota</taxon>
        <taxon>Metazoa</taxon>
        <taxon>Ecdysozoa</taxon>
        <taxon>Arthropoda</taxon>
        <taxon>Hexapoda</taxon>
        <taxon>Insecta</taxon>
        <taxon>Pterygota</taxon>
        <taxon>Palaeoptera</taxon>
        <taxon>Odonata</taxon>
        <taxon>Epiprocta</taxon>
        <taxon>Anisoptera</taxon>
        <taxon>Libelluloidea</taxon>
        <taxon>Libellulidae</taxon>
        <taxon>Ladona</taxon>
    </lineage>
</organism>
<evidence type="ECO:0000313" key="1">
    <source>
        <dbReference type="EMBL" id="KAG8226689.1"/>
    </source>
</evidence>
<protein>
    <submittedName>
        <fullName evidence="1">Uncharacterized protein</fullName>
    </submittedName>
</protein>
<dbReference type="EMBL" id="KZ308293">
    <property type="protein sequence ID" value="KAG8226689.1"/>
    <property type="molecule type" value="Genomic_DNA"/>
</dbReference>
<gene>
    <name evidence="1" type="ORF">J437_LFUL005504</name>
</gene>
<dbReference type="AlphaFoldDB" id="A0A8K0K1R8"/>
<reference evidence="1" key="2">
    <citation type="submission" date="2017-10" db="EMBL/GenBank/DDBJ databases">
        <title>Ladona fulva Genome sequencing and assembly.</title>
        <authorList>
            <person name="Murali S."/>
            <person name="Richards S."/>
            <person name="Bandaranaike D."/>
            <person name="Bellair M."/>
            <person name="Blankenburg K."/>
            <person name="Chao H."/>
            <person name="Dinh H."/>
            <person name="Doddapaneni H."/>
            <person name="Dugan-Rocha S."/>
            <person name="Elkadiri S."/>
            <person name="Gnanaolivu R."/>
            <person name="Hernandez B."/>
            <person name="Skinner E."/>
            <person name="Javaid M."/>
            <person name="Lee S."/>
            <person name="Li M."/>
            <person name="Ming W."/>
            <person name="Munidasa M."/>
            <person name="Muniz J."/>
            <person name="Nguyen L."/>
            <person name="Hughes D."/>
            <person name="Osuji N."/>
            <person name="Pu L.-L."/>
            <person name="Puazo M."/>
            <person name="Qu C."/>
            <person name="Quiroz J."/>
            <person name="Raj R."/>
            <person name="Weissenberger G."/>
            <person name="Xin Y."/>
            <person name="Zou X."/>
            <person name="Han Y."/>
            <person name="Worley K."/>
            <person name="Muzny D."/>
            <person name="Gibbs R."/>
        </authorList>
    </citation>
    <scope>NUCLEOTIDE SEQUENCE</scope>
    <source>
        <strain evidence="1">Sampled in the wild</strain>
    </source>
</reference>
<dbReference type="OrthoDB" id="2430314at2759"/>
<feature type="non-terminal residue" evidence="1">
    <location>
        <position position="227"/>
    </location>
</feature>
<name>A0A8K0K1R8_LADFU</name>
<sequence>MFDNSSIQARIEGGVVNGIMIGDGGHPCMKYLLTPVLCPTSRAEEEYNRVHTKARNIVERAIELKLPEPKTDIEQKEEVENVLLPLTHGNAGNARELFILQHFLCCPYVRSSTCSRSRMQYNFFHLGLLTNMRKYFSIVMETGGGGVNCTLSTAKDQTSGCERYLNVSRCLRKILEDRLVDAQKEIKWEEEGFIGRDYGSTAGDVGRGREGGYDDTVWYHQALKVLL</sequence>
<accession>A0A8K0K1R8</accession>
<comment type="caution">
    <text evidence="1">The sequence shown here is derived from an EMBL/GenBank/DDBJ whole genome shotgun (WGS) entry which is preliminary data.</text>
</comment>